<evidence type="ECO:0000313" key="2">
    <source>
        <dbReference type="Proteomes" id="UP000663852"/>
    </source>
</evidence>
<organism evidence="1 2">
    <name type="scientific">Adineta ricciae</name>
    <name type="common">Rotifer</name>
    <dbReference type="NCBI Taxonomy" id="249248"/>
    <lineage>
        <taxon>Eukaryota</taxon>
        <taxon>Metazoa</taxon>
        <taxon>Spiralia</taxon>
        <taxon>Gnathifera</taxon>
        <taxon>Rotifera</taxon>
        <taxon>Eurotatoria</taxon>
        <taxon>Bdelloidea</taxon>
        <taxon>Adinetida</taxon>
        <taxon>Adinetidae</taxon>
        <taxon>Adineta</taxon>
    </lineage>
</organism>
<sequence>MLHTISWNNALPKYNITYQQCQCLALTESVIGWNHISTHETCHMIHNYSENDVGLIDSTYVNYAFQKFLSKPSVLTTELTIVGKLNLTSSALLIRKFLLDQQRSQTDEFVYKKRKKNLTTEVYKYVPLLLFVLGFHEKITHANRRSPT</sequence>
<accession>A0A815QJ44</accession>
<evidence type="ECO:0000313" key="1">
    <source>
        <dbReference type="EMBL" id="CAF1462765.1"/>
    </source>
</evidence>
<name>A0A815QJ44_ADIRI</name>
<dbReference type="Proteomes" id="UP000663852">
    <property type="component" value="Unassembled WGS sequence"/>
</dbReference>
<dbReference type="EMBL" id="CAJNOJ010000480">
    <property type="protein sequence ID" value="CAF1462765.1"/>
    <property type="molecule type" value="Genomic_DNA"/>
</dbReference>
<protein>
    <submittedName>
        <fullName evidence="1">Uncharacterized protein</fullName>
    </submittedName>
</protein>
<dbReference type="AlphaFoldDB" id="A0A815QJ44"/>
<reference evidence="1" key="1">
    <citation type="submission" date="2021-02" db="EMBL/GenBank/DDBJ databases">
        <authorList>
            <person name="Nowell W R."/>
        </authorList>
    </citation>
    <scope>NUCLEOTIDE SEQUENCE</scope>
</reference>
<proteinExistence type="predicted"/>
<gene>
    <name evidence="1" type="ORF">EDS130_LOCUS40266</name>
</gene>
<comment type="caution">
    <text evidence="1">The sequence shown here is derived from an EMBL/GenBank/DDBJ whole genome shotgun (WGS) entry which is preliminary data.</text>
</comment>